<accession>A0A9K3E008</accession>
<dbReference type="Proteomes" id="UP000215914">
    <property type="component" value="Unassembled WGS sequence"/>
</dbReference>
<dbReference type="PROSITE" id="PS50157">
    <property type="entry name" value="ZINC_FINGER_C2H2_2"/>
    <property type="match status" value="1"/>
</dbReference>
<name>A0A9K3E008_HELAN</name>
<keyword evidence="1" id="KW-0479">Metal-binding</keyword>
<dbReference type="GO" id="GO:0010090">
    <property type="term" value="P:trichome morphogenesis"/>
    <property type="evidence" value="ECO:0007669"/>
    <property type="project" value="InterPro"/>
</dbReference>
<dbReference type="OrthoDB" id="1939583at2759"/>
<dbReference type="GO" id="GO:0000976">
    <property type="term" value="F:transcription cis-regulatory region binding"/>
    <property type="evidence" value="ECO:0000318"/>
    <property type="project" value="GO_Central"/>
</dbReference>
<comment type="caution">
    <text evidence="4">The sequence shown here is derived from an EMBL/GenBank/DDBJ whole genome shotgun (WGS) entry which is preliminary data.</text>
</comment>
<organism evidence="4 5">
    <name type="scientific">Helianthus annuus</name>
    <name type="common">Common sunflower</name>
    <dbReference type="NCBI Taxonomy" id="4232"/>
    <lineage>
        <taxon>Eukaryota</taxon>
        <taxon>Viridiplantae</taxon>
        <taxon>Streptophyta</taxon>
        <taxon>Embryophyta</taxon>
        <taxon>Tracheophyta</taxon>
        <taxon>Spermatophyta</taxon>
        <taxon>Magnoliopsida</taxon>
        <taxon>eudicotyledons</taxon>
        <taxon>Gunneridae</taxon>
        <taxon>Pentapetalae</taxon>
        <taxon>asterids</taxon>
        <taxon>campanulids</taxon>
        <taxon>Asterales</taxon>
        <taxon>Asteraceae</taxon>
        <taxon>Asteroideae</taxon>
        <taxon>Heliantheae alliance</taxon>
        <taxon>Heliantheae</taxon>
        <taxon>Helianthus</taxon>
    </lineage>
</organism>
<feature type="region of interest" description="Disordered" evidence="2">
    <location>
        <begin position="51"/>
        <end position="74"/>
    </location>
</feature>
<keyword evidence="5" id="KW-1185">Reference proteome</keyword>
<evidence type="ECO:0000259" key="3">
    <source>
        <dbReference type="PROSITE" id="PS50157"/>
    </source>
</evidence>
<dbReference type="InterPro" id="IPR044299">
    <property type="entry name" value="GIS3/ZFP5/ZFP6"/>
</dbReference>
<sequence>MTQVVYNFLPSTRNREQLDSQYPLIISNKKIRLFGFELDPAKNGAALNEQELGEHEESLHSSPTTTSSEKDKYSMEDSQEAKKFKCQYCFKMFANSQALGGHQNAHKTERMKKKRLLLQTRRATIEDYLKPYDQIINNHGVNISFHGHCASDHEFSEPDFTFALYNEDLVTFKDRCFSGYKHAGRSRRMLCSSSDDSKPSCKDLDLQLALSSYTTK</sequence>
<dbReference type="GO" id="GO:0005634">
    <property type="term" value="C:nucleus"/>
    <property type="evidence" value="ECO:0000318"/>
    <property type="project" value="GO_Central"/>
</dbReference>
<reference evidence="4" key="1">
    <citation type="journal article" date="2017" name="Nature">
        <title>The sunflower genome provides insights into oil metabolism, flowering and Asterid evolution.</title>
        <authorList>
            <person name="Badouin H."/>
            <person name="Gouzy J."/>
            <person name="Grassa C.J."/>
            <person name="Murat F."/>
            <person name="Staton S.E."/>
            <person name="Cottret L."/>
            <person name="Lelandais-Briere C."/>
            <person name="Owens G.L."/>
            <person name="Carrere S."/>
            <person name="Mayjonade B."/>
            <person name="Legrand L."/>
            <person name="Gill N."/>
            <person name="Kane N.C."/>
            <person name="Bowers J.E."/>
            <person name="Hubner S."/>
            <person name="Bellec A."/>
            <person name="Berard A."/>
            <person name="Berges H."/>
            <person name="Blanchet N."/>
            <person name="Boniface M.C."/>
            <person name="Brunel D."/>
            <person name="Catrice O."/>
            <person name="Chaidir N."/>
            <person name="Claudel C."/>
            <person name="Donnadieu C."/>
            <person name="Faraut T."/>
            <person name="Fievet G."/>
            <person name="Helmstetter N."/>
            <person name="King M."/>
            <person name="Knapp S.J."/>
            <person name="Lai Z."/>
            <person name="Le Paslier M.C."/>
            <person name="Lippi Y."/>
            <person name="Lorenzon L."/>
            <person name="Mandel J.R."/>
            <person name="Marage G."/>
            <person name="Marchand G."/>
            <person name="Marquand E."/>
            <person name="Bret-Mestries E."/>
            <person name="Morien E."/>
            <person name="Nambeesan S."/>
            <person name="Nguyen T."/>
            <person name="Pegot-Espagnet P."/>
            <person name="Pouilly N."/>
            <person name="Raftis F."/>
            <person name="Sallet E."/>
            <person name="Schiex T."/>
            <person name="Thomas J."/>
            <person name="Vandecasteele C."/>
            <person name="Vares D."/>
            <person name="Vear F."/>
            <person name="Vautrin S."/>
            <person name="Crespi M."/>
            <person name="Mangin B."/>
            <person name="Burke J.M."/>
            <person name="Salse J."/>
            <person name="Munos S."/>
            <person name="Vincourt P."/>
            <person name="Rieseberg L.H."/>
            <person name="Langlade N.B."/>
        </authorList>
    </citation>
    <scope>NUCLEOTIDE SEQUENCE</scope>
    <source>
        <tissue evidence="4">Leaves</tissue>
    </source>
</reference>
<dbReference type="InterPro" id="IPR036236">
    <property type="entry name" value="Znf_C2H2_sf"/>
</dbReference>
<keyword evidence="1" id="KW-0863">Zinc-finger</keyword>
<reference evidence="4" key="2">
    <citation type="submission" date="2020-06" db="EMBL/GenBank/DDBJ databases">
        <title>Helianthus annuus Genome sequencing and assembly Release 2.</title>
        <authorList>
            <person name="Gouzy J."/>
            <person name="Langlade N."/>
            <person name="Munos S."/>
        </authorList>
    </citation>
    <scope>NUCLEOTIDE SEQUENCE</scope>
    <source>
        <tissue evidence="4">Leaves</tissue>
    </source>
</reference>
<evidence type="ECO:0000256" key="1">
    <source>
        <dbReference type="PROSITE-ProRule" id="PRU00042"/>
    </source>
</evidence>
<dbReference type="AlphaFoldDB" id="A0A9K3E008"/>
<dbReference type="GO" id="GO:0009740">
    <property type="term" value="P:gibberellic acid mediated signaling pathway"/>
    <property type="evidence" value="ECO:0000318"/>
    <property type="project" value="GO_Central"/>
</dbReference>
<dbReference type="EMBL" id="MNCJ02000330">
    <property type="protein sequence ID" value="KAF5764285.1"/>
    <property type="molecule type" value="Genomic_DNA"/>
</dbReference>
<dbReference type="GO" id="GO:0010026">
    <property type="term" value="P:trichome differentiation"/>
    <property type="evidence" value="ECO:0000318"/>
    <property type="project" value="GO_Central"/>
</dbReference>
<dbReference type="PANTHER" id="PTHR46353">
    <property type="entry name" value="ZINC FINGER PROTEIN 5"/>
    <property type="match status" value="1"/>
</dbReference>
<dbReference type="GO" id="GO:0009736">
    <property type="term" value="P:cytokinin-activated signaling pathway"/>
    <property type="evidence" value="ECO:0000318"/>
    <property type="project" value="GO_Central"/>
</dbReference>
<protein>
    <submittedName>
        <fullName evidence="4">Transcription factor C2H2 family</fullName>
    </submittedName>
</protein>
<dbReference type="Gene3D" id="3.30.160.60">
    <property type="entry name" value="Classic Zinc Finger"/>
    <property type="match status" value="1"/>
</dbReference>
<dbReference type="PROSITE" id="PS00028">
    <property type="entry name" value="ZINC_FINGER_C2H2_1"/>
    <property type="match status" value="1"/>
</dbReference>
<gene>
    <name evidence="4" type="ORF">HanXRQr2_Chr15g0690301</name>
</gene>
<dbReference type="GO" id="GO:0008270">
    <property type="term" value="F:zinc ion binding"/>
    <property type="evidence" value="ECO:0007669"/>
    <property type="project" value="UniProtKB-KW"/>
</dbReference>
<dbReference type="PANTHER" id="PTHR46353:SF5">
    <property type="entry name" value="ZINC FINGER PROTEIN 5"/>
    <property type="match status" value="1"/>
</dbReference>
<evidence type="ECO:0000256" key="2">
    <source>
        <dbReference type="SAM" id="MobiDB-lite"/>
    </source>
</evidence>
<keyword evidence="1" id="KW-0862">Zinc</keyword>
<evidence type="ECO:0000313" key="5">
    <source>
        <dbReference type="Proteomes" id="UP000215914"/>
    </source>
</evidence>
<dbReference type="InterPro" id="IPR013087">
    <property type="entry name" value="Znf_C2H2_type"/>
</dbReference>
<evidence type="ECO:0000313" key="4">
    <source>
        <dbReference type="EMBL" id="KAF5764285.1"/>
    </source>
</evidence>
<feature type="domain" description="C2H2-type" evidence="3">
    <location>
        <begin position="84"/>
        <end position="111"/>
    </location>
</feature>
<dbReference type="GO" id="GO:0003700">
    <property type="term" value="F:DNA-binding transcription factor activity"/>
    <property type="evidence" value="ECO:0000318"/>
    <property type="project" value="GO_Central"/>
</dbReference>
<proteinExistence type="predicted"/>
<dbReference type="SUPFAM" id="SSF57667">
    <property type="entry name" value="beta-beta-alpha zinc fingers"/>
    <property type="match status" value="1"/>
</dbReference>
<dbReference type="Gramene" id="mRNA:HanXRQr2_Chr15g0690301">
    <property type="protein sequence ID" value="CDS:HanXRQr2_Chr15g0690301.1"/>
    <property type="gene ID" value="HanXRQr2_Chr15g0690301"/>
</dbReference>